<dbReference type="AlphaFoldDB" id="A0A3N2ASM1"/>
<evidence type="ECO:0008006" key="3">
    <source>
        <dbReference type="Google" id="ProtNLM"/>
    </source>
</evidence>
<proteinExistence type="predicted"/>
<dbReference type="EMBL" id="RKHJ01000001">
    <property type="protein sequence ID" value="ROR66000.1"/>
    <property type="molecule type" value="Genomic_DNA"/>
</dbReference>
<dbReference type="InterPro" id="IPR043519">
    <property type="entry name" value="NT_sf"/>
</dbReference>
<accession>A0A3N2ASM1</accession>
<dbReference type="Gene3D" id="3.30.460.10">
    <property type="entry name" value="Beta Polymerase, domain 2"/>
    <property type="match status" value="1"/>
</dbReference>
<evidence type="ECO:0000313" key="2">
    <source>
        <dbReference type="Proteomes" id="UP000275456"/>
    </source>
</evidence>
<sequence>MERDEFDALSIRLADWAASADGVLGLVLVGSTAAAEHEPDPWSDHDFFVIAEPSAVERLRATAAWLPSRRSPIALHERDTEHGAWVVYEDGHLLEYAVFTPAELAASRSGAHRVVVDRVGDLPARIRPTLEPVPRDPATLATALHRALLVGGGRAARGERLAARRHLVDAAGSLLALAQLLAEPVGPADPHDPWRRVELTDPELAAALDALLARGDATAALGLAALAERVAGGEPWWPGALAHAVRARLATMRG</sequence>
<dbReference type="Proteomes" id="UP000275456">
    <property type="component" value="Unassembled WGS sequence"/>
</dbReference>
<keyword evidence="2" id="KW-1185">Reference proteome</keyword>
<dbReference type="SUPFAM" id="SSF81301">
    <property type="entry name" value="Nucleotidyltransferase"/>
    <property type="match status" value="1"/>
</dbReference>
<protein>
    <recommendedName>
        <fullName evidence="3">Streptomycin adenylyltransferase</fullName>
    </recommendedName>
</protein>
<evidence type="ECO:0000313" key="1">
    <source>
        <dbReference type="EMBL" id="ROR66000.1"/>
    </source>
</evidence>
<reference evidence="1 2" key="1">
    <citation type="submission" date="2018-11" db="EMBL/GenBank/DDBJ databases">
        <title>Sequencing the genomes of 1000 actinobacteria strains.</title>
        <authorList>
            <person name="Klenk H.-P."/>
        </authorList>
    </citation>
    <scope>NUCLEOTIDE SEQUENCE [LARGE SCALE GENOMIC DNA]</scope>
    <source>
        <strain evidence="1 2">DSM 9580</strain>
    </source>
</reference>
<name>A0A3N2ASM1_9MICO</name>
<organism evidence="1 2">
    <name type="scientific">Agrococcus jenensis</name>
    <dbReference type="NCBI Taxonomy" id="46353"/>
    <lineage>
        <taxon>Bacteria</taxon>
        <taxon>Bacillati</taxon>
        <taxon>Actinomycetota</taxon>
        <taxon>Actinomycetes</taxon>
        <taxon>Micrococcales</taxon>
        <taxon>Microbacteriaceae</taxon>
        <taxon>Agrococcus</taxon>
    </lineage>
</organism>
<dbReference type="OrthoDB" id="383876at2"/>
<dbReference type="RefSeq" id="WP_123697030.1">
    <property type="nucleotide sequence ID" value="NZ_RKHJ01000001.1"/>
</dbReference>
<comment type="caution">
    <text evidence="1">The sequence shown here is derived from an EMBL/GenBank/DDBJ whole genome shotgun (WGS) entry which is preliminary data.</text>
</comment>
<gene>
    <name evidence="1" type="ORF">EDD26_1375</name>
</gene>